<dbReference type="Proteomes" id="UP001557470">
    <property type="component" value="Unassembled WGS sequence"/>
</dbReference>
<dbReference type="FunFam" id="2.60.40.10:FF:000981">
    <property type="entry name" value="Titin a"/>
    <property type="match status" value="1"/>
</dbReference>
<accession>A0ABD0WM97</accession>
<feature type="domain" description="Ig-like" evidence="14">
    <location>
        <begin position="2093"/>
        <end position="2175"/>
    </location>
</feature>
<comment type="similarity">
    <text evidence="3">Belongs to the protein kinase superfamily. CAMK Ser/Thr protein kinase family.</text>
</comment>
<sequence>MSTQAPTFTQPLQSVVALEGSAATFEAQVSGAPVPEVSWFRDGQVLSTAALPGAQISFSDGRAVLMIPAVTAAHSGRFSVRATNGAGQATSTAELLVTAETAPPNFIQRLQSLTVRQGSQVRLDVRVTGIPTPVVKFYREGAEIQSSADFQIVQEGDHYSLLISEAFPEDSGTYSVNASNSSGRATSTAELLVQGEEAVPTKKTKTEISASSQMISSQSRQTRVETRSMEAHFEASSMQMHIEGGAVSHQAHKTPPRVPPKPTSVSPAARVAGGRHQSPSPVRHVKAPTPAPVRSVSPSSRLSVSPIRPVKSPLTTQKQAAQGADVLPPWKRGDFVEGSSSYSSSMTSSATHAQTSIATTQVHMEQHWEGSYGLQKTGAPVPGAAVREEAQHDVDDKNTAVATVVAAVDNARTRQSAGLTPEEVTELVPVVTPSTEPKSPSSTATAVVVVSTTREQVEGGKKAEAKATVVAAVDLARVRKPIHTEGFHAEEEIFESDYKQQTLLATTEQQLTVKTEAVHRPTVKVPIIPPTEIKTSFDDQSFHVTQMKRSTETSFTHKDATLAPSHLSHVDEAVAPSPIALVDSAVSASPVPHFTVSKVTFPKSEHSYEVSIAGSAITTLQKELSSTSAHAAQKIIKPVKPPSPSLHRKVVGVTPEPTPSPFKETADRYQMHFDTQLQTQIGATLTGGKEEMYQDLKAKTVEIAAEKALVPPTLVAGLKNLTVNEGESVTLECQIRGYPAPGIMWFREDYRIESSIDFQITYEKEWARLVIREAFAEDSGRFTCTATSEAGTINTSCYLLVKVTEEIETREEVTEHGTVFDYTQEKLFTGQAEETKLEVSAVPSGDATAPFFVKKPTVQKLVEGGAVHFECQIGGNPKPHIIWKKSGVPLTTGYRYKVHYNKENGVCKLEISMTFADDAGEYSIFAKNPLGEASASASLLEEVEYEEYMKKHEMTYKTEVTTEVQVDVPPVTVREYDEEQMYMQRRMAQQAQMQSFVSTQELQISSFEERIIHEIEVRITQITYQQIVTEDREEMVTCADHQAVQSAFFTPVKNYRIMEGMGVTFHCKMAGTPLPKIVWYKDGKRIHHGGRYQMECLQDGRASLRLPVVLPEDEGVYTALASNIKGNAVSSGKLYVMSSAAQCYTPEPQAMQRIRSQSPRSLSRSPGRSTSRSPARSPARRLDDTDEGQLERLYKPVFVLKPQSFRCAQGQTARFDLKVVGRPMPDTFWFHNGQQVVNDYTHKIVVKEDGTQSLIVVPAMPHDSGEWTVVAQNRAGRSSVSLTLTVDAKENLLRPQFIEKLKNVSVKKGTLVELAVKAIGNPLPDIVWLKNSDIISPQKHPNIRILGTKGEAKFQIPESVGTDSAWYTATAINKAGRDTTRCRVNIEVDAAAPEPERRLIITKGTYKTKDIAAPELEPLHLRYGQEQWEEGDLYDKEKQQKPQFKKKLTSVRLKRFGPVHFECRLTPIGDPTMVVEWLHDGKPLAAANRLRMVNEFGYCSLDYEVAYARDSGVITCRATNKFGADQTSATLIVKDEKSLVEETQLPEGRREIHRIDEMERIAHEGGPSGVTGDDYSEKSKPEIVLLPEPARVLEGDIARFRCRVIGYPTPKVNWYLNGQLIRKSKRMRLRYDGIYYLEIIDTKSYDAGDVRVVAENPEGTSEHTVKLEIKQKEDFRSVLRRIPEAKTYDTTDHGRAGFEVVKIDRPAEAQPKEVVKLRKTERVIHEKSTEETDELKSKFKRRTEEGYYEAITAVELKSKRKDESYEEMLRKRKEELLHHMKELSEAEKREELEEGKITIPIIKPERVQLSPSMEAPRILERIASQTVSLTEEVHFRVRVVGRPEPECQWFKNGILLEKTDRIYWYWPEDHVCELVIRDVTAEDSASIMVKAVNIAGETSSHAFLLVQALQVISFTQQLQDVETKEKDTMATFECETNEPFVKVKWLKNNAEIFSGDKYRMHSDRKVHFLSVLVIGMKDDAEYTCAVVEDDHIRTSARLNVEGASLTIVKMMENIEVPETYSGEFEVEMSREDAEGTWYFNDKEITLSSKYVTSSRRGRLTLTVKDVKKEDQGKYTFKIADMQTSATLKMKLRPVTLMQGLTDLTICEGDIAQLEVRFSQENVEGTWMKNGQAISASDRIHIVIDKLVHKLLVENVSREDAGTYSFVVPAQDISTSGKLNIQTIDILIPLTDVTAVEGTKVVMEAKISAADVTSVKWYHDDKIMTSSERIQMLAKGSKQRLVFHRAFASDEGSYKLCVGKADSSCKLTIEKIHIVKHMEDQVCTETQNITFNVEVSHPGIAAVWTFKNQQLKAGPKHRIEAKGKNHSLTVINTMKDEEGQYTFAAGEQTSSAKITVSGGAINRPLQDLTVVESQTAELECEVANPTAEGKWLKDGKHVEFSDNVKQVEDGAVRRLVITITRPQDIGEYTYQVANSKTTANLRVEAVKVKRTLKNQTVTETQDTVFSLELSHKDVKGSQWIKNGVEIEPSEKYEITVDGMIHNLKIKNCDTRDESVYGFKLGKLSANARLNVETIKIVKKPKDVTSLLDATASFELSLSHDDIPIKWMFNNVELKPSENIKIMSERKAHKLIIQNVRTTNQGEYTAHVGNLQCSASLNVEALRVTKPLKNIEVPETQVATFECEVSHFNVPSTWLKNGVEIEMSEKFRIVVQGKLHQLKIMNTSSEDSAEYTFVCGNDRVSATLTVNTILITSMLKDLNAHEKDTITFEVNVNYEGITYKWLKNGVEIRSSDRCQIRSKQLTHSLTIRNVHFGDGAEYTYAAGSAASSAKLYVDARVIEFTKHIKDIKITEKKRATFECEISEPNIPVMWMKDGQELEISERYTVSTEKCMHRLMIQSVRMSDAGEYSVVAGASLSKANLTVEGKDVRITEPAEKIITVTEKQRTTFEFEVNEDDIEGRWMRNGVEIQFSIDQRFSYVCIRKVHRLTISETYRSDAGEYTFIAGKNRSVVTLHVNIPEPPQIVRHMQPISVESGKPARFSVEVTGVPEPQVLWYKDSQALSPGFKCKVLHDGNEHCLLLIEVFPEDAAVYNCEAKNEVGVATSSAALNVEVSEVVSPDTGVPPSPPTIVSPINNTSTTEGESARFQCKVTGEALQISWYRGEKEIKQSDFFRMSTFDDTFQLEITKVYPEDEGEYTCAARNQAGMVTCSAFLNLVAQVREEVEVAIEQEVRGEQKTEAQKPFKHRGGLGSSH</sequence>
<feature type="domain" description="Ig-like" evidence="14">
    <location>
        <begin position="1295"/>
        <end position="1385"/>
    </location>
</feature>
<feature type="domain" description="Ig-like" evidence="14">
    <location>
        <begin position="3083"/>
        <end position="3171"/>
    </location>
</feature>
<dbReference type="FunFam" id="2.60.40.10:FF:000714">
    <property type="entry name" value="Titin novex-3"/>
    <property type="match status" value="2"/>
</dbReference>
<dbReference type="SMART" id="SM00408">
    <property type="entry name" value="IGc2"/>
    <property type="match status" value="14"/>
</dbReference>
<evidence type="ECO:0000256" key="10">
    <source>
        <dbReference type="ARBA" id="ARBA00023242"/>
    </source>
</evidence>
<keyword evidence="4" id="KW-0963">Cytoplasm</keyword>
<keyword evidence="9" id="KW-1015">Disulfide bond</keyword>
<dbReference type="FunFam" id="2.60.40.10:FF:001328">
    <property type="entry name" value="titin isoform X1"/>
    <property type="match status" value="1"/>
</dbReference>
<feature type="compositionally biased region" description="Low complexity" evidence="13">
    <location>
        <begin position="292"/>
        <end position="306"/>
    </location>
</feature>
<dbReference type="FunFam" id="2.60.40.10:FF:000476">
    <property type="entry name" value="titin isoform X1"/>
    <property type="match status" value="1"/>
</dbReference>
<dbReference type="InterPro" id="IPR015129">
    <property type="entry name" value="Titin_Z_rpt"/>
</dbReference>
<evidence type="ECO:0000256" key="1">
    <source>
        <dbReference type="ARBA" id="ARBA00004123"/>
    </source>
</evidence>
<evidence type="ECO:0000256" key="3">
    <source>
        <dbReference type="ARBA" id="ARBA00006692"/>
    </source>
</evidence>
<dbReference type="InterPro" id="IPR007110">
    <property type="entry name" value="Ig-like_dom"/>
</dbReference>
<dbReference type="FunFam" id="2.60.40.10:FF:001382">
    <property type="entry name" value="titin isoform X1"/>
    <property type="match status" value="1"/>
</dbReference>
<feature type="domain" description="Ig-like" evidence="14">
    <location>
        <begin position="1196"/>
        <end position="1285"/>
    </location>
</feature>
<evidence type="ECO:0000256" key="7">
    <source>
        <dbReference type="ARBA" id="ARBA00022840"/>
    </source>
</evidence>
<evidence type="ECO:0000313" key="16">
    <source>
        <dbReference type="Proteomes" id="UP001557470"/>
    </source>
</evidence>
<dbReference type="InterPro" id="IPR013098">
    <property type="entry name" value="Ig_I-set"/>
</dbReference>
<keyword evidence="7" id="KW-0067">ATP-binding</keyword>
<feature type="compositionally biased region" description="Low complexity" evidence="13">
    <location>
        <begin position="1153"/>
        <end position="1177"/>
    </location>
</feature>
<dbReference type="GO" id="GO:0003007">
    <property type="term" value="P:heart morphogenesis"/>
    <property type="evidence" value="ECO:0007669"/>
    <property type="project" value="UniProtKB-ARBA"/>
</dbReference>
<organism evidence="15 16">
    <name type="scientific">Umbra pygmaea</name>
    <name type="common">Eastern mudminnow</name>
    <dbReference type="NCBI Taxonomy" id="75934"/>
    <lineage>
        <taxon>Eukaryota</taxon>
        <taxon>Metazoa</taxon>
        <taxon>Chordata</taxon>
        <taxon>Craniata</taxon>
        <taxon>Vertebrata</taxon>
        <taxon>Euteleostomi</taxon>
        <taxon>Actinopterygii</taxon>
        <taxon>Neopterygii</taxon>
        <taxon>Teleostei</taxon>
        <taxon>Protacanthopterygii</taxon>
        <taxon>Esociformes</taxon>
        <taxon>Umbridae</taxon>
        <taxon>Umbra</taxon>
    </lineage>
</organism>
<dbReference type="GO" id="GO:0005524">
    <property type="term" value="F:ATP binding"/>
    <property type="evidence" value="ECO:0007669"/>
    <property type="project" value="UniProtKB-KW"/>
</dbReference>
<feature type="compositionally biased region" description="Low complexity" evidence="13">
    <location>
        <begin position="208"/>
        <end position="219"/>
    </location>
</feature>
<feature type="compositionally biased region" description="Basic and acidic residues" evidence="13">
    <location>
        <begin position="3188"/>
        <end position="3198"/>
    </location>
</feature>
<dbReference type="FunFam" id="2.60.40.10:FF:000792">
    <property type="entry name" value="titin isoform X1"/>
    <property type="match status" value="1"/>
</dbReference>
<dbReference type="SMART" id="SM00409">
    <property type="entry name" value="IG"/>
    <property type="match status" value="24"/>
</dbReference>
<dbReference type="GO" id="GO:0031674">
    <property type="term" value="C:I band"/>
    <property type="evidence" value="ECO:0007669"/>
    <property type="project" value="UniProtKB-ARBA"/>
</dbReference>
<dbReference type="CDD" id="cd00096">
    <property type="entry name" value="Ig"/>
    <property type="match status" value="4"/>
</dbReference>
<feature type="domain" description="Ig-like" evidence="14">
    <location>
        <begin position="1442"/>
        <end position="1532"/>
    </location>
</feature>
<dbReference type="EMBL" id="JAGEUA010000010">
    <property type="protein sequence ID" value="KAL0963718.1"/>
    <property type="molecule type" value="Genomic_DNA"/>
</dbReference>
<dbReference type="FunFam" id="2.60.40.10:FF:001200">
    <property type="entry name" value="Titin a"/>
    <property type="match status" value="1"/>
</dbReference>
<feature type="region of interest" description="Disordered" evidence="13">
    <location>
        <begin position="1150"/>
        <end position="1186"/>
    </location>
</feature>
<feature type="region of interest" description="Disordered" evidence="13">
    <location>
        <begin position="247"/>
        <end position="306"/>
    </location>
</feature>
<evidence type="ECO:0000256" key="8">
    <source>
        <dbReference type="ARBA" id="ARBA00023054"/>
    </source>
</evidence>
<gene>
    <name evidence="15" type="ORF">UPYG_G00309950</name>
</gene>
<feature type="domain" description="Ig-like" evidence="14">
    <location>
        <begin position="1581"/>
        <end position="1668"/>
    </location>
</feature>
<comment type="subcellular location">
    <subcellularLocation>
        <location evidence="2">Cytoplasm</location>
    </subcellularLocation>
    <subcellularLocation>
        <location evidence="1">Nucleus</location>
    </subcellularLocation>
</comment>
<keyword evidence="10" id="KW-0539">Nucleus</keyword>
<feature type="region of interest" description="Disordered" evidence="13">
    <location>
        <begin position="3074"/>
        <end position="3095"/>
    </location>
</feature>
<evidence type="ECO:0000256" key="11">
    <source>
        <dbReference type="ARBA" id="ARBA00023319"/>
    </source>
</evidence>
<dbReference type="GO" id="GO:0055013">
    <property type="term" value="P:cardiac muscle cell development"/>
    <property type="evidence" value="ECO:0007669"/>
    <property type="project" value="UniProtKB-ARBA"/>
</dbReference>
<keyword evidence="11" id="KW-0393">Immunoglobulin domain</keyword>
<dbReference type="FunFam" id="2.60.40.10:FF:000659">
    <property type="entry name" value="titin isoform X1"/>
    <property type="match status" value="1"/>
</dbReference>
<evidence type="ECO:0000259" key="14">
    <source>
        <dbReference type="PROSITE" id="PS50835"/>
    </source>
</evidence>
<evidence type="ECO:0000256" key="13">
    <source>
        <dbReference type="SAM" id="MobiDB-lite"/>
    </source>
</evidence>
<dbReference type="InterPro" id="IPR003599">
    <property type="entry name" value="Ig_sub"/>
</dbReference>
<evidence type="ECO:0000313" key="15">
    <source>
        <dbReference type="EMBL" id="KAL0963718.1"/>
    </source>
</evidence>
<evidence type="ECO:0000256" key="12">
    <source>
        <dbReference type="SAM" id="Coils"/>
    </source>
</evidence>
<dbReference type="PROSITE" id="PS50835">
    <property type="entry name" value="IG_LIKE"/>
    <property type="match status" value="16"/>
</dbReference>
<dbReference type="FunFam" id="2.60.40.10:FF:001430">
    <property type="entry name" value="titin isoform X1"/>
    <property type="match status" value="1"/>
</dbReference>
<dbReference type="Pfam" id="PF07679">
    <property type="entry name" value="I-set"/>
    <property type="match status" value="24"/>
</dbReference>
<keyword evidence="5" id="KW-0677">Repeat</keyword>
<dbReference type="Gene3D" id="2.60.40.10">
    <property type="entry name" value="Immunoglobulins"/>
    <property type="match status" value="24"/>
</dbReference>
<feature type="domain" description="Ig-like" evidence="14">
    <location>
        <begin position="104"/>
        <end position="192"/>
    </location>
</feature>
<keyword evidence="8 12" id="KW-0175">Coiled coil</keyword>
<evidence type="ECO:0000256" key="9">
    <source>
        <dbReference type="ARBA" id="ARBA00023157"/>
    </source>
</evidence>
<dbReference type="FunFam" id="2.60.40.10:FF:000147">
    <property type="entry name" value="Myosin light chain kinase"/>
    <property type="match status" value="1"/>
</dbReference>
<evidence type="ECO:0000256" key="2">
    <source>
        <dbReference type="ARBA" id="ARBA00004496"/>
    </source>
</evidence>
<feature type="domain" description="Ig-like" evidence="14">
    <location>
        <begin position="6"/>
        <end position="98"/>
    </location>
</feature>
<feature type="domain" description="Ig-like" evidence="14">
    <location>
        <begin position="2618"/>
        <end position="2703"/>
    </location>
</feature>
<dbReference type="SUPFAM" id="SSF48726">
    <property type="entry name" value="Immunoglobulin"/>
    <property type="match status" value="24"/>
</dbReference>
<keyword evidence="6" id="KW-0547">Nucleotide-binding</keyword>
<proteinExistence type="inferred from homology"/>
<dbReference type="InterPro" id="IPR036179">
    <property type="entry name" value="Ig-like_dom_sf"/>
</dbReference>
<name>A0ABD0WM97_UMBPY</name>
<feature type="region of interest" description="Disordered" evidence="13">
    <location>
        <begin position="3188"/>
        <end position="3210"/>
    </location>
</feature>
<feature type="region of interest" description="Disordered" evidence="13">
    <location>
        <begin position="198"/>
        <end position="223"/>
    </location>
</feature>
<reference evidence="15 16" key="1">
    <citation type="submission" date="2024-06" db="EMBL/GenBank/DDBJ databases">
        <authorList>
            <person name="Pan Q."/>
            <person name="Wen M."/>
            <person name="Jouanno E."/>
            <person name="Zahm M."/>
            <person name="Klopp C."/>
            <person name="Cabau C."/>
            <person name="Louis A."/>
            <person name="Berthelot C."/>
            <person name="Parey E."/>
            <person name="Roest Crollius H."/>
            <person name="Montfort J."/>
            <person name="Robinson-Rechavi M."/>
            <person name="Bouchez O."/>
            <person name="Lampietro C."/>
            <person name="Lopez Roques C."/>
            <person name="Donnadieu C."/>
            <person name="Postlethwait J."/>
            <person name="Bobe J."/>
            <person name="Verreycken H."/>
            <person name="Guiguen Y."/>
        </authorList>
    </citation>
    <scope>NUCLEOTIDE SEQUENCE [LARGE SCALE GENOMIC DNA]</scope>
    <source>
        <strain evidence="15">Up_M1</strain>
        <tissue evidence="15">Testis</tissue>
    </source>
</reference>
<dbReference type="FunFam" id="2.60.40.10:FF:001213">
    <property type="entry name" value="titin isoform X1"/>
    <property type="match status" value="2"/>
</dbReference>
<dbReference type="FunFam" id="2.60.40.10:FF:000779">
    <property type="entry name" value="Titin b"/>
    <property type="match status" value="1"/>
</dbReference>
<feature type="region of interest" description="Disordered" evidence="13">
    <location>
        <begin position="638"/>
        <end position="660"/>
    </location>
</feature>
<dbReference type="PANTHER" id="PTHR47633:SF7">
    <property type="entry name" value="TITIN HOMOLOG"/>
    <property type="match status" value="1"/>
</dbReference>
<dbReference type="InterPro" id="IPR003598">
    <property type="entry name" value="Ig_sub2"/>
</dbReference>
<feature type="domain" description="Ig-like" evidence="14">
    <location>
        <begin position="2793"/>
        <end position="2879"/>
    </location>
</feature>
<comment type="caution">
    <text evidence="15">The sequence shown here is derived from an EMBL/GenBank/DDBJ whole genome shotgun (WGS) entry which is preliminary data.</text>
</comment>
<feature type="domain" description="Ig-like" evidence="14">
    <location>
        <begin position="1912"/>
        <end position="1999"/>
    </location>
</feature>
<keyword evidence="16" id="KW-1185">Reference proteome</keyword>
<dbReference type="FunFam" id="2.60.40.10:FF:000629">
    <property type="entry name" value="Titin b"/>
    <property type="match status" value="1"/>
</dbReference>
<dbReference type="FunFam" id="2.60.40.10:FF:000050">
    <property type="entry name" value="Titin isoform B"/>
    <property type="match status" value="6"/>
</dbReference>
<dbReference type="PANTHER" id="PTHR47633">
    <property type="entry name" value="IMMUNOGLOBULIN"/>
    <property type="match status" value="1"/>
</dbReference>
<dbReference type="Pfam" id="PF09042">
    <property type="entry name" value="Titin_Z"/>
    <property type="match status" value="2"/>
</dbReference>
<evidence type="ECO:0000256" key="6">
    <source>
        <dbReference type="ARBA" id="ARBA00022741"/>
    </source>
</evidence>
<feature type="domain" description="Ig-like" evidence="14">
    <location>
        <begin position="1045"/>
        <end position="1130"/>
    </location>
</feature>
<dbReference type="FunFam" id="2.60.40.10:FF:000107">
    <property type="entry name" value="Myosin, light chain kinase a"/>
    <property type="match status" value="1"/>
</dbReference>
<feature type="domain" description="Ig-like" evidence="14">
    <location>
        <begin position="850"/>
        <end position="940"/>
    </location>
</feature>
<evidence type="ECO:0000256" key="5">
    <source>
        <dbReference type="ARBA" id="ARBA00022737"/>
    </source>
</evidence>
<feature type="domain" description="Ig-like" evidence="14">
    <location>
        <begin position="2351"/>
        <end position="2441"/>
    </location>
</feature>
<feature type="domain" description="Ig-like" evidence="14">
    <location>
        <begin position="712"/>
        <end position="794"/>
    </location>
</feature>
<feature type="coiled-coil region" evidence="12">
    <location>
        <begin position="1766"/>
        <end position="1793"/>
    </location>
</feature>
<dbReference type="InterPro" id="IPR013783">
    <property type="entry name" value="Ig-like_fold"/>
</dbReference>
<evidence type="ECO:0000256" key="4">
    <source>
        <dbReference type="ARBA" id="ARBA00022490"/>
    </source>
</evidence>
<protein>
    <recommendedName>
        <fullName evidence="14">Ig-like domain-containing protein</fullName>
    </recommendedName>
</protein>
<feature type="domain" description="Ig-like" evidence="14">
    <location>
        <begin position="2978"/>
        <end position="3070"/>
    </location>
</feature>
<dbReference type="FunFam" id="2.60.40.10:FF:000697">
    <property type="entry name" value="titin isoform X1"/>
    <property type="match status" value="1"/>
</dbReference>
<dbReference type="GO" id="GO:0005634">
    <property type="term" value="C:nucleus"/>
    <property type="evidence" value="ECO:0007669"/>
    <property type="project" value="UniProtKB-SubCell"/>
</dbReference>